<proteinExistence type="inferred from homology"/>
<evidence type="ECO:0000259" key="2">
    <source>
        <dbReference type="Pfam" id="PF03795"/>
    </source>
</evidence>
<evidence type="ECO:0000313" key="4">
    <source>
        <dbReference type="Proteomes" id="UP001620405"/>
    </source>
</evidence>
<dbReference type="EMBL" id="JADIKG010000011">
    <property type="protein sequence ID" value="MFK2873073.1"/>
    <property type="molecule type" value="Genomic_DNA"/>
</dbReference>
<evidence type="ECO:0000313" key="3">
    <source>
        <dbReference type="EMBL" id="MFK2873073.1"/>
    </source>
</evidence>
<comment type="similarity">
    <text evidence="1">Belongs to the YciI family.</text>
</comment>
<dbReference type="Proteomes" id="UP001620405">
    <property type="component" value="Unassembled WGS sequence"/>
</dbReference>
<name>A0ABW8ISY7_9GAMM</name>
<sequence>MQFLSIIRINESSTQQPDQRLMNDMGKLMEEMTKAGILVDTAGLKPSVEGARVKLSRGKISRIDGPFAEAKEVIGGYAILEAPSMDEAVHASRRFLEVHGDGWDIDCEIREMVRHPDASAT</sequence>
<protein>
    <submittedName>
        <fullName evidence="3">Transcriptional regulator</fullName>
    </submittedName>
</protein>
<organism evidence="3 4">
    <name type="scientific">Dyella lipolytica</name>
    <dbReference type="NCBI Taxonomy" id="1867835"/>
    <lineage>
        <taxon>Bacteria</taxon>
        <taxon>Pseudomonadati</taxon>
        <taxon>Pseudomonadota</taxon>
        <taxon>Gammaproteobacteria</taxon>
        <taxon>Lysobacterales</taxon>
        <taxon>Rhodanobacteraceae</taxon>
        <taxon>Dyella</taxon>
    </lineage>
</organism>
<dbReference type="PANTHER" id="PTHR35174">
    <property type="entry name" value="BLL7171 PROTEIN-RELATED"/>
    <property type="match status" value="1"/>
</dbReference>
<gene>
    <name evidence="3" type="ORF">ISP13_05965</name>
</gene>
<dbReference type="PANTHER" id="PTHR35174:SF1">
    <property type="entry name" value="BLL0086 PROTEIN"/>
    <property type="match status" value="1"/>
</dbReference>
<feature type="domain" description="YCII-related" evidence="2">
    <location>
        <begin position="1"/>
        <end position="91"/>
    </location>
</feature>
<evidence type="ECO:0000256" key="1">
    <source>
        <dbReference type="ARBA" id="ARBA00007689"/>
    </source>
</evidence>
<reference evidence="3 4" key="1">
    <citation type="submission" date="2020-10" db="EMBL/GenBank/DDBJ databases">
        <title>Phylogeny of dyella-like bacteria.</title>
        <authorList>
            <person name="Fu J."/>
        </authorList>
    </citation>
    <scope>NUCLEOTIDE SEQUENCE [LARGE SCALE GENOMIC DNA]</scope>
    <source>
        <strain evidence="3 4">DHOB07</strain>
    </source>
</reference>
<dbReference type="Gene3D" id="3.30.70.1060">
    <property type="entry name" value="Dimeric alpha+beta barrel"/>
    <property type="match status" value="1"/>
</dbReference>
<dbReference type="Pfam" id="PF03795">
    <property type="entry name" value="YCII"/>
    <property type="match status" value="1"/>
</dbReference>
<dbReference type="RefSeq" id="WP_284398282.1">
    <property type="nucleotide sequence ID" value="NZ_BSNQ01000003.1"/>
</dbReference>
<dbReference type="SUPFAM" id="SSF54909">
    <property type="entry name" value="Dimeric alpha+beta barrel"/>
    <property type="match status" value="1"/>
</dbReference>
<accession>A0ABW8ISY7</accession>
<dbReference type="InterPro" id="IPR005545">
    <property type="entry name" value="YCII"/>
</dbReference>
<dbReference type="InterPro" id="IPR011008">
    <property type="entry name" value="Dimeric_a/b-barrel"/>
</dbReference>
<comment type="caution">
    <text evidence="3">The sequence shown here is derived from an EMBL/GenBank/DDBJ whole genome shotgun (WGS) entry which is preliminary data.</text>
</comment>
<keyword evidence="4" id="KW-1185">Reference proteome</keyword>